<evidence type="ECO:0000256" key="1">
    <source>
        <dbReference type="ARBA" id="ARBA00004442"/>
    </source>
</evidence>
<dbReference type="Gene3D" id="2.40.170.20">
    <property type="entry name" value="TonB-dependent receptor, beta-barrel domain"/>
    <property type="match status" value="1"/>
</dbReference>
<comment type="subcellular location">
    <subcellularLocation>
        <location evidence="1">Cell outer membrane</location>
    </subcellularLocation>
</comment>
<dbReference type="SUPFAM" id="SSF56935">
    <property type="entry name" value="Porins"/>
    <property type="match status" value="1"/>
</dbReference>
<dbReference type="EMBL" id="BARU01035189">
    <property type="protein sequence ID" value="GAH72203.1"/>
    <property type="molecule type" value="Genomic_DNA"/>
</dbReference>
<dbReference type="Pfam" id="PF00593">
    <property type="entry name" value="TonB_dep_Rec_b-barrel"/>
    <property type="match status" value="1"/>
</dbReference>
<proteinExistence type="predicted"/>
<evidence type="ECO:0000256" key="2">
    <source>
        <dbReference type="ARBA" id="ARBA00023136"/>
    </source>
</evidence>
<accession>X1JQX0</accession>
<organism evidence="5">
    <name type="scientific">marine sediment metagenome</name>
    <dbReference type="NCBI Taxonomy" id="412755"/>
    <lineage>
        <taxon>unclassified sequences</taxon>
        <taxon>metagenomes</taxon>
        <taxon>ecological metagenomes</taxon>
    </lineage>
</organism>
<reference evidence="5" key="1">
    <citation type="journal article" date="2014" name="Front. Microbiol.">
        <title>High frequency of phylogenetically diverse reductive dehalogenase-homologous genes in deep subseafloor sedimentary metagenomes.</title>
        <authorList>
            <person name="Kawai M."/>
            <person name="Futagami T."/>
            <person name="Toyoda A."/>
            <person name="Takaki Y."/>
            <person name="Nishi S."/>
            <person name="Hori S."/>
            <person name="Arai W."/>
            <person name="Tsubouchi T."/>
            <person name="Morono Y."/>
            <person name="Uchiyama I."/>
            <person name="Ito T."/>
            <person name="Fujiyama A."/>
            <person name="Inagaki F."/>
            <person name="Takami H."/>
        </authorList>
    </citation>
    <scope>NUCLEOTIDE SEQUENCE</scope>
    <source>
        <strain evidence="5">Expedition CK06-06</strain>
    </source>
</reference>
<protein>
    <recommendedName>
        <fullName evidence="4">TonB-dependent receptor-like beta-barrel domain-containing protein</fullName>
    </recommendedName>
</protein>
<dbReference type="GO" id="GO:0009279">
    <property type="term" value="C:cell outer membrane"/>
    <property type="evidence" value="ECO:0007669"/>
    <property type="project" value="UniProtKB-SubCell"/>
</dbReference>
<dbReference type="InterPro" id="IPR000531">
    <property type="entry name" value="Beta-barrel_TonB"/>
</dbReference>
<feature type="non-terminal residue" evidence="5">
    <location>
        <position position="255"/>
    </location>
</feature>
<dbReference type="AlphaFoldDB" id="X1JQX0"/>
<feature type="non-terminal residue" evidence="5">
    <location>
        <position position="1"/>
    </location>
</feature>
<name>X1JQX0_9ZZZZ</name>
<feature type="domain" description="TonB-dependent receptor-like beta-barrel" evidence="4">
    <location>
        <begin position="26"/>
        <end position="254"/>
    </location>
</feature>
<evidence type="ECO:0000256" key="3">
    <source>
        <dbReference type="ARBA" id="ARBA00023237"/>
    </source>
</evidence>
<gene>
    <name evidence="5" type="ORF">S03H2_55121</name>
</gene>
<evidence type="ECO:0000259" key="4">
    <source>
        <dbReference type="Pfam" id="PF00593"/>
    </source>
</evidence>
<comment type="caution">
    <text evidence="5">The sequence shown here is derived from an EMBL/GenBank/DDBJ whole genome shotgun (WGS) entry which is preliminary data.</text>
</comment>
<keyword evidence="3" id="KW-0998">Cell outer membrane</keyword>
<evidence type="ECO:0000313" key="5">
    <source>
        <dbReference type="EMBL" id="GAH72203.1"/>
    </source>
</evidence>
<sequence>RQKLFATVDLHTGLQLNLSAAINGSIGKMHSFKKQLSYYGGGMDYPAFAIDENSFNNRVTLQALLNYSITINEDHNIRALIGVSRENYHYEFNSVRGDEIPTNELGQIDAAGTTNSVKGRGFTSDSRVGSFFSRVNYNYKDKYLFEANLRRDGHSKFASEVRWGVFPSLSLGWRISEESFMSSLEMVDNLKIRASWGELGNSLGVSEYQFIPSIIPTIGYPFGGLFPVQGMTQGGPVNPALTWETTKETNIGFDM</sequence>
<dbReference type="InterPro" id="IPR036942">
    <property type="entry name" value="Beta-barrel_TonB_sf"/>
</dbReference>
<keyword evidence="2" id="KW-0472">Membrane</keyword>